<evidence type="ECO:0000313" key="15">
    <source>
        <dbReference type="WBParaSite" id="TTAC_0000805301-mRNA-1"/>
    </source>
</evidence>
<dbReference type="Gene3D" id="3.30.200.20">
    <property type="entry name" value="Phosphorylase Kinase, domain 1"/>
    <property type="match status" value="1"/>
</dbReference>
<comment type="catalytic activity">
    <reaction evidence="8">
        <text>L-threonyl-[protein] + ATP = O-phospho-L-threonyl-[protein] + ADP + H(+)</text>
        <dbReference type="Rhea" id="RHEA:46608"/>
        <dbReference type="Rhea" id="RHEA-COMP:11060"/>
        <dbReference type="Rhea" id="RHEA-COMP:11605"/>
        <dbReference type="ChEBI" id="CHEBI:15378"/>
        <dbReference type="ChEBI" id="CHEBI:30013"/>
        <dbReference type="ChEBI" id="CHEBI:30616"/>
        <dbReference type="ChEBI" id="CHEBI:61977"/>
        <dbReference type="ChEBI" id="CHEBI:456216"/>
        <dbReference type="EC" id="2.7.11.1"/>
    </reaction>
</comment>
<name>A0A0R3X3V5_HYDTA</name>
<keyword evidence="5" id="KW-0547">Nucleotide-binding</keyword>
<feature type="domain" description="Protein kinase" evidence="12">
    <location>
        <begin position="175"/>
        <end position="456"/>
    </location>
</feature>
<evidence type="ECO:0000256" key="8">
    <source>
        <dbReference type="ARBA" id="ARBA00047899"/>
    </source>
</evidence>
<dbReference type="GO" id="GO:0005737">
    <property type="term" value="C:cytoplasm"/>
    <property type="evidence" value="ECO:0007669"/>
    <property type="project" value="TreeGrafter"/>
</dbReference>
<comment type="catalytic activity">
    <reaction evidence="9">
        <text>L-seryl-[protein] + ATP = O-phospho-L-seryl-[protein] + ADP + H(+)</text>
        <dbReference type="Rhea" id="RHEA:17989"/>
        <dbReference type="Rhea" id="RHEA-COMP:9863"/>
        <dbReference type="Rhea" id="RHEA-COMP:11604"/>
        <dbReference type="ChEBI" id="CHEBI:15378"/>
        <dbReference type="ChEBI" id="CHEBI:29999"/>
        <dbReference type="ChEBI" id="CHEBI:30616"/>
        <dbReference type="ChEBI" id="CHEBI:83421"/>
        <dbReference type="ChEBI" id="CHEBI:456216"/>
        <dbReference type="EC" id="2.7.11.1"/>
    </reaction>
</comment>
<dbReference type="GO" id="GO:0005524">
    <property type="term" value="F:ATP binding"/>
    <property type="evidence" value="ECO:0007669"/>
    <property type="project" value="UniProtKB-KW"/>
</dbReference>
<evidence type="ECO:0000313" key="14">
    <source>
        <dbReference type="Proteomes" id="UP000274429"/>
    </source>
</evidence>
<evidence type="ECO:0000259" key="12">
    <source>
        <dbReference type="PROSITE" id="PS50011"/>
    </source>
</evidence>
<dbReference type="EMBL" id="UYWX01020435">
    <property type="protein sequence ID" value="VDM32525.1"/>
    <property type="molecule type" value="Genomic_DNA"/>
</dbReference>
<accession>A0A0R3X3V5</accession>
<dbReference type="PANTHER" id="PTHR22988:SF71">
    <property type="entry name" value="CITRON RHO-INTERACTING KINASE"/>
    <property type="match status" value="1"/>
</dbReference>
<dbReference type="Proteomes" id="UP000274429">
    <property type="component" value="Unassembled WGS sequence"/>
</dbReference>
<keyword evidence="4" id="KW-0808">Transferase</keyword>
<dbReference type="FunFam" id="1.10.510.10:FF:000024">
    <property type="entry name" value="Probable serine/threonine-protein kinase cot-1"/>
    <property type="match status" value="1"/>
</dbReference>
<evidence type="ECO:0000256" key="5">
    <source>
        <dbReference type="ARBA" id="ARBA00022741"/>
    </source>
</evidence>
<evidence type="ECO:0000256" key="10">
    <source>
        <dbReference type="SAM" id="Coils"/>
    </source>
</evidence>
<dbReference type="InterPro" id="IPR050839">
    <property type="entry name" value="Rho-assoc_Ser/Thr_Kinase"/>
</dbReference>
<dbReference type="GO" id="GO:0004674">
    <property type="term" value="F:protein serine/threonine kinase activity"/>
    <property type="evidence" value="ECO:0007669"/>
    <property type="project" value="UniProtKB-KW"/>
</dbReference>
<reference evidence="15" key="1">
    <citation type="submission" date="2017-02" db="UniProtKB">
        <authorList>
            <consortium name="WormBaseParasite"/>
        </authorList>
    </citation>
    <scope>IDENTIFICATION</scope>
</reference>
<dbReference type="Gene3D" id="1.10.510.10">
    <property type="entry name" value="Transferase(Phosphotransferase) domain 1"/>
    <property type="match status" value="1"/>
</dbReference>
<dbReference type="OrthoDB" id="3359639at2759"/>
<evidence type="ECO:0000313" key="13">
    <source>
        <dbReference type="EMBL" id="VDM32525.1"/>
    </source>
</evidence>
<dbReference type="PROSITE" id="PS50011">
    <property type="entry name" value="PROTEIN_KINASE_DOM"/>
    <property type="match status" value="1"/>
</dbReference>
<gene>
    <name evidence="13" type="ORF">TTAC_LOCUS8038</name>
</gene>
<evidence type="ECO:0000256" key="11">
    <source>
        <dbReference type="SAM" id="MobiDB-lite"/>
    </source>
</evidence>
<dbReference type="GO" id="GO:0031032">
    <property type="term" value="P:actomyosin structure organization"/>
    <property type="evidence" value="ECO:0007669"/>
    <property type="project" value="TreeGrafter"/>
</dbReference>
<evidence type="ECO:0000256" key="6">
    <source>
        <dbReference type="ARBA" id="ARBA00022777"/>
    </source>
</evidence>
<organism evidence="15">
    <name type="scientific">Hydatigena taeniaeformis</name>
    <name type="common">Feline tapeworm</name>
    <name type="synonym">Taenia taeniaeformis</name>
    <dbReference type="NCBI Taxonomy" id="6205"/>
    <lineage>
        <taxon>Eukaryota</taxon>
        <taxon>Metazoa</taxon>
        <taxon>Spiralia</taxon>
        <taxon>Lophotrochozoa</taxon>
        <taxon>Platyhelminthes</taxon>
        <taxon>Cestoda</taxon>
        <taxon>Eucestoda</taxon>
        <taxon>Cyclophyllidea</taxon>
        <taxon>Taeniidae</taxon>
        <taxon>Hydatigera</taxon>
    </lineage>
</organism>
<dbReference type="Pfam" id="PF00069">
    <property type="entry name" value="Pkinase"/>
    <property type="match status" value="1"/>
</dbReference>
<keyword evidence="14" id="KW-1185">Reference proteome</keyword>
<dbReference type="SMART" id="SM00220">
    <property type="entry name" value="S_TKc"/>
    <property type="match status" value="1"/>
</dbReference>
<sequence length="1151" mass="128304">MADDSLWASTSTPVPAHIPAKSQPKLQSACPDGLARSETPKAKVESQPDLSVAQRTRALFNIISRPPLLCSPSFGIELPFESNVKFKNTDLDDANNELKDLAFGDLCLLSIDGLLDCMYVARNTVEHLYDECEALQAKERCDKLAATLNVLDFFLSRVDPILRKLIVLRVSINDFTLGDIIGRGACGVVRVVHEKAPPHSVLAMKSQFKGSWLFHDPEGAQLLLERTVLAQATMIDNPWLPHLHYAFQDETQLHLVMDYEPGGDMYIFLSKAAHLLDSEMVQFYAAEVVEAIHSLHQMGYIHCDIKPENFAIERSGHLKLIDFGSAIRLDSNGKAGYFTHFALLFTPHAGLIFCSEYLNIELLTQRKLCAKDSLCVGPSYDYWAIGVFIYEMYYTQTPFYDEDDDKMMDNIVNFKTTLQFPGNANVPDTAKDLIRQLICDPNERLTYEGIVRHPFFQDVDFATIREREFPYLFLLRPYLIPPSTKASEHLTDAPNQLRMLPSLATDTPPYLPPVGQLDDVGNFSGGEARARDDALHDISNSLTLSPSRGPCPPPYRGNLLQRLSNLENLDSKSAKEVQRRAIVEAAAAPLVEEVQEVEDIAWQGPAYAADLPFVGFSFTPTMLIGESQCRQRQLRALIDSSTMVQSRLSILEASNIGEEAMAKIMEVKRRNRFLEKQITIQEDEIKNLRRRLQTSVFETEILTDLDGVDTSNMKQQSEDGQEVLKLEARVNALTLDKAKLVEELSETRKCLLDFNNLKDLLSSVDRKAVDEAHALKVKLDQADDERRLLSEELTQVRQQLERLRNSNTKLLAERDAAIARAVKAEETAAAQADEAEAARMAANNEVIRLTTTTEQQGKLINHLLNLLPAEQRLTVSGRSVTELINTVALQAPPSQPPIDPIQSGVFVRSRSRWLGGRTKPSAGHSALFLKTRSMLKGKKPVASGGPHKFLITSSGDATDVKKSAIFKSMIGLSSTLRDHETYNNRLHPSTSRSHVQPPKRRMAAWVRTLSTLRSKKHLHNVTTETIKGSSSRLRDSNVFSECDADADTGGVYMGDDVSLEYPPLEADYVVSDVDYMRGSASTLSSVRSASLQSLPETVRRAMWSEQYVVPQVQKSGTAARATGRKSKEPQPFLLKQISRVLGKGKAKAGEE</sequence>
<dbReference type="GO" id="GO:0005856">
    <property type="term" value="C:cytoskeleton"/>
    <property type="evidence" value="ECO:0007669"/>
    <property type="project" value="TreeGrafter"/>
</dbReference>
<feature type="coiled-coil region" evidence="10">
    <location>
        <begin position="657"/>
        <end position="691"/>
    </location>
</feature>
<evidence type="ECO:0000256" key="3">
    <source>
        <dbReference type="ARBA" id="ARBA00022553"/>
    </source>
</evidence>
<dbReference type="EC" id="2.7.11.1" evidence="1"/>
<proteinExistence type="predicted"/>
<keyword evidence="6" id="KW-0418">Kinase</keyword>
<keyword evidence="10" id="KW-0175">Coiled coil</keyword>
<evidence type="ECO:0000256" key="9">
    <source>
        <dbReference type="ARBA" id="ARBA00048679"/>
    </source>
</evidence>
<protein>
    <recommendedName>
        <fullName evidence="1">non-specific serine/threonine protein kinase</fullName>
        <ecNumber evidence="1">2.7.11.1</ecNumber>
    </recommendedName>
</protein>
<evidence type="ECO:0000256" key="4">
    <source>
        <dbReference type="ARBA" id="ARBA00022679"/>
    </source>
</evidence>
<dbReference type="InterPro" id="IPR011009">
    <property type="entry name" value="Kinase-like_dom_sf"/>
</dbReference>
<dbReference type="STRING" id="6205.A0A0R3X3V5"/>
<keyword evidence="2" id="KW-0723">Serine/threonine-protein kinase</keyword>
<dbReference type="InterPro" id="IPR000719">
    <property type="entry name" value="Prot_kinase_dom"/>
</dbReference>
<dbReference type="WBParaSite" id="TTAC_0000805301-mRNA-1">
    <property type="protein sequence ID" value="TTAC_0000805301-mRNA-1"/>
    <property type="gene ID" value="TTAC_0000805301"/>
</dbReference>
<evidence type="ECO:0000256" key="1">
    <source>
        <dbReference type="ARBA" id="ARBA00012513"/>
    </source>
</evidence>
<dbReference type="AlphaFoldDB" id="A0A0R3X3V5"/>
<keyword evidence="3" id="KW-0597">Phosphoprotein</keyword>
<keyword evidence="7" id="KW-0067">ATP-binding</keyword>
<dbReference type="PANTHER" id="PTHR22988">
    <property type="entry name" value="MYOTONIC DYSTROPHY S/T KINASE-RELATED"/>
    <property type="match status" value="1"/>
</dbReference>
<reference evidence="13 14" key="2">
    <citation type="submission" date="2018-11" db="EMBL/GenBank/DDBJ databases">
        <authorList>
            <consortium name="Pathogen Informatics"/>
        </authorList>
    </citation>
    <scope>NUCLEOTIDE SEQUENCE [LARGE SCALE GENOMIC DNA]</scope>
</reference>
<dbReference type="SUPFAM" id="SSF56112">
    <property type="entry name" value="Protein kinase-like (PK-like)"/>
    <property type="match status" value="1"/>
</dbReference>
<evidence type="ECO:0000256" key="7">
    <source>
        <dbReference type="ARBA" id="ARBA00022840"/>
    </source>
</evidence>
<feature type="coiled-coil region" evidence="10">
    <location>
        <begin position="772"/>
        <end position="852"/>
    </location>
</feature>
<evidence type="ECO:0000256" key="2">
    <source>
        <dbReference type="ARBA" id="ARBA00022527"/>
    </source>
</evidence>
<feature type="region of interest" description="Disordered" evidence="11">
    <location>
        <begin position="1"/>
        <end position="48"/>
    </location>
</feature>